<evidence type="ECO:0000256" key="1">
    <source>
        <dbReference type="SAM" id="Coils"/>
    </source>
</evidence>
<dbReference type="Proteomes" id="UP001303046">
    <property type="component" value="Unassembled WGS sequence"/>
</dbReference>
<comment type="caution">
    <text evidence="2">The sequence shown here is derived from an EMBL/GenBank/DDBJ whole genome shotgun (WGS) entry which is preliminary data.</text>
</comment>
<keyword evidence="1" id="KW-0175">Coiled coil</keyword>
<dbReference type="EMBL" id="JAVFWL010000004">
    <property type="protein sequence ID" value="KAK6750395.1"/>
    <property type="molecule type" value="Genomic_DNA"/>
</dbReference>
<protein>
    <submittedName>
        <fullName evidence="2">Uncharacterized protein</fullName>
    </submittedName>
</protein>
<name>A0ABR1DIU5_NECAM</name>
<accession>A0ABR1DIU5</accession>
<keyword evidence="3" id="KW-1185">Reference proteome</keyword>
<organism evidence="2 3">
    <name type="scientific">Necator americanus</name>
    <name type="common">Human hookworm</name>
    <dbReference type="NCBI Taxonomy" id="51031"/>
    <lineage>
        <taxon>Eukaryota</taxon>
        <taxon>Metazoa</taxon>
        <taxon>Ecdysozoa</taxon>
        <taxon>Nematoda</taxon>
        <taxon>Chromadorea</taxon>
        <taxon>Rhabditida</taxon>
        <taxon>Rhabditina</taxon>
        <taxon>Rhabditomorpha</taxon>
        <taxon>Strongyloidea</taxon>
        <taxon>Ancylostomatidae</taxon>
        <taxon>Bunostominae</taxon>
        <taxon>Necator</taxon>
    </lineage>
</organism>
<evidence type="ECO:0000313" key="3">
    <source>
        <dbReference type="Proteomes" id="UP001303046"/>
    </source>
</evidence>
<gene>
    <name evidence="2" type="primary">Necator_chrIV.g15691</name>
    <name evidence="2" type="ORF">RB195_002396</name>
</gene>
<proteinExistence type="predicted"/>
<feature type="coiled-coil region" evidence="1">
    <location>
        <begin position="71"/>
        <end position="98"/>
    </location>
</feature>
<reference evidence="2 3" key="1">
    <citation type="submission" date="2023-08" db="EMBL/GenBank/DDBJ databases">
        <title>A Necator americanus chromosomal reference genome.</title>
        <authorList>
            <person name="Ilik V."/>
            <person name="Petrzelkova K.J."/>
            <person name="Pardy F."/>
            <person name="Fuh T."/>
            <person name="Niatou-Singa F.S."/>
            <person name="Gouil Q."/>
            <person name="Baker L."/>
            <person name="Ritchie M.E."/>
            <person name="Jex A.R."/>
            <person name="Gazzola D."/>
            <person name="Li H."/>
            <person name="Toshio Fujiwara R."/>
            <person name="Zhan B."/>
            <person name="Aroian R.V."/>
            <person name="Pafco B."/>
            <person name="Schwarz E.M."/>
        </authorList>
    </citation>
    <scope>NUCLEOTIDE SEQUENCE [LARGE SCALE GENOMIC DNA]</scope>
    <source>
        <strain evidence="2 3">Aroian</strain>
        <tissue evidence="2">Whole animal</tissue>
    </source>
</reference>
<evidence type="ECO:0000313" key="2">
    <source>
        <dbReference type="EMBL" id="KAK6750395.1"/>
    </source>
</evidence>
<sequence length="184" mass="21374">MCSTKMMYKTSTYRSKQCLLSKLKMDPDLISDALRTRAQVITMQRLLSGVADSPVSVDDYENLHREAISTALKEEQKCEDLLADRQQQLNEIRELSAMMDPEKLKLAKELLRKKEELTKKRDELYSFLKSKNLTLSDLLARKNHVVDHSAKIAYLEHLRETCKELKDEIAMYEACENLDNNMDI</sequence>